<name>A0A285TS92_9PROT</name>
<proteinExistence type="predicted"/>
<dbReference type="Proteomes" id="UP000219068">
    <property type="component" value="Unassembled WGS sequence"/>
</dbReference>
<evidence type="ECO:0000313" key="2">
    <source>
        <dbReference type="Proteomes" id="UP000219068"/>
    </source>
</evidence>
<protein>
    <submittedName>
        <fullName evidence="1">Uncharacterized protein</fullName>
    </submittedName>
</protein>
<reference evidence="1 2" key="1">
    <citation type="submission" date="2017-08" db="EMBL/GenBank/DDBJ databases">
        <authorList>
            <person name="de Groot N.N."/>
        </authorList>
    </citation>
    <scope>NUCLEOTIDE SEQUENCE [LARGE SCALE GENOMIC DNA]</scope>
    <source>
        <strain evidence="1 2">USBA 78</strain>
    </source>
</reference>
<sequence length="73" mass="8490">MKHDWERHIPETMTQAESLLAEPIRRCNNCGAVQQLERTTAWGRTVLKHWLPLAGRCKPQKDRSQDPEQAIAR</sequence>
<accession>A0A285TS92</accession>
<organism evidence="1 2">
    <name type="scientific">Thalassospira xiamenensis</name>
    <dbReference type="NCBI Taxonomy" id="220697"/>
    <lineage>
        <taxon>Bacteria</taxon>
        <taxon>Pseudomonadati</taxon>
        <taxon>Pseudomonadota</taxon>
        <taxon>Alphaproteobacteria</taxon>
        <taxon>Rhodospirillales</taxon>
        <taxon>Thalassospiraceae</taxon>
        <taxon>Thalassospira</taxon>
    </lineage>
</organism>
<gene>
    <name evidence="1" type="ORF">SAMN05428964_105198</name>
</gene>
<evidence type="ECO:0000313" key="1">
    <source>
        <dbReference type="EMBL" id="SOC26749.1"/>
    </source>
</evidence>
<dbReference type="EMBL" id="OBMM01000005">
    <property type="protein sequence ID" value="SOC26749.1"/>
    <property type="molecule type" value="Genomic_DNA"/>
</dbReference>
<dbReference type="AlphaFoldDB" id="A0A285TS92"/>